<dbReference type="PANTHER" id="PTHR30404">
    <property type="entry name" value="N-ACETYLMURAMOYL-L-ALANINE AMIDASE"/>
    <property type="match status" value="1"/>
</dbReference>
<reference evidence="5 6" key="1">
    <citation type="submission" date="2018-03" db="EMBL/GenBank/DDBJ databases">
        <authorList>
            <person name="Keele B.F."/>
        </authorList>
    </citation>
    <scope>NUCLEOTIDE SEQUENCE [LARGE SCALE GENOMIC DNA]</scope>
    <source>
        <strain evidence="5 6">CECT 8504</strain>
    </source>
</reference>
<keyword evidence="6" id="KW-1185">Reference proteome</keyword>
<dbReference type="InterPro" id="IPR021731">
    <property type="entry name" value="AMIN_dom"/>
</dbReference>
<dbReference type="Pfam" id="PF01520">
    <property type="entry name" value="Amidase_3"/>
    <property type="match status" value="1"/>
</dbReference>
<dbReference type="PANTHER" id="PTHR30404:SF0">
    <property type="entry name" value="N-ACETYLMURAMOYL-L-ALANINE AMIDASE AMIC"/>
    <property type="match status" value="1"/>
</dbReference>
<dbReference type="SMART" id="SM00646">
    <property type="entry name" value="Ami_3"/>
    <property type="match status" value="1"/>
</dbReference>
<dbReference type="GO" id="GO:0009253">
    <property type="term" value="P:peptidoglycan catabolic process"/>
    <property type="evidence" value="ECO:0007669"/>
    <property type="project" value="InterPro"/>
</dbReference>
<dbReference type="InterPro" id="IPR002508">
    <property type="entry name" value="MurNAc-LAA_cat"/>
</dbReference>
<dbReference type="AlphaFoldDB" id="A0A2R8BV06"/>
<accession>A0A2R8BV06</accession>
<dbReference type="EMBL" id="ONZF01000003">
    <property type="protein sequence ID" value="SPJ23926.1"/>
    <property type="molecule type" value="Genomic_DNA"/>
</dbReference>
<proteinExistence type="predicted"/>
<dbReference type="InterPro" id="IPR050695">
    <property type="entry name" value="N-acetylmuramoyl_amidase_3"/>
</dbReference>
<dbReference type="GO" id="GO:0030288">
    <property type="term" value="C:outer membrane-bounded periplasmic space"/>
    <property type="evidence" value="ECO:0007669"/>
    <property type="project" value="TreeGrafter"/>
</dbReference>
<dbReference type="EC" id="3.5.1.28" evidence="2"/>
<evidence type="ECO:0000256" key="3">
    <source>
        <dbReference type="ARBA" id="ARBA00022801"/>
    </source>
</evidence>
<evidence type="ECO:0000313" key="6">
    <source>
        <dbReference type="Proteomes" id="UP000244912"/>
    </source>
</evidence>
<dbReference type="Pfam" id="PF11741">
    <property type="entry name" value="AMIN"/>
    <property type="match status" value="1"/>
</dbReference>
<dbReference type="RefSeq" id="WP_108893781.1">
    <property type="nucleotide sequence ID" value="NZ_ONZF01000003.1"/>
</dbReference>
<dbReference type="CDD" id="cd02696">
    <property type="entry name" value="MurNAc-LAA"/>
    <property type="match status" value="1"/>
</dbReference>
<gene>
    <name evidence="5" type="primary">amiC_2</name>
    <name evidence="5" type="ORF">PAA8504_01747</name>
</gene>
<organism evidence="5 6">
    <name type="scientific">Palleronia abyssalis</name>
    <dbReference type="NCBI Taxonomy" id="1501240"/>
    <lineage>
        <taxon>Bacteria</taxon>
        <taxon>Pseudomonadati</taxon>
        <taxon>Pseudomonadota</taxon>
        <taxon>Alphaproteobacteria</taxon>
        <taxon>Rhodobacterales</taxon>
        <taxon>Roseobacteraceae</taxon>
        <taxon>Palleronia</taxon>
    </lineage>
</organism>
<dbReference type="Gene3D" id="2.60.40.3500">
    <property type="match status" value="1"/>
</dbReference>
<dbReference type="OrthoDB" id="9806267at2"/>
<evidence type="ECO:0000256" key="1">
    <source>
        <dbReference type="ARBA" id="ARBA00001561"/>
    </source>
</evidence>
<comment type="catalytic activity">
    <reaction evidence="1">
        <text>Hydrolyzes the link between N-acetylmuramoyl residues and L-amino acid residues in certain cell-wall glycopeptides.</text>
        <dbReference type="EC" id="3.5.1.28"/>
    </reaction>
</comment>
<keyword evidence="3 5" id="KW-0378">Hydrolase</keyword>
<protein>
    <recommendedName>
        <fullName evidence="2">N-acetylmuramoyl-L-alanine amidase</fullName>
        <ecNumber evidence="2">3.5.1.28</ecNumber>
    </recommendedName>
</protein>
<dbReference type="SUPFAM" id="SSF53187">
    <property type="entry name" value="Zn-dependent exopeptidases"/>
    <property type="match status" value="1"/>
</dbReference>
<sequence length="433" mass="46629">MGFRTLAIGLLAVGLLSTEARPQEDTSDVWDGVPDESTAAQSLDQVPAEDQLTALARIDPDRSRIEDFGANLHVELALSQPVQWRVFTLDAPRRLVMDFSEVDFSGVDLEALVASDIVAGLYRGRFREGWSRLVIELGAPMRIETAGLAIAGIEGAVLKLQMAPTTQERFDAEVGLPDDAAFALPQPEEVAPPVMRQLGDRPLRVTLDPGHGGFDPGAEVGGSRESDLMLQFALELAEILNAAGMEVSLTRTDDAFVPLPDRVGVARARQADLFLSLHADALAEGAASGASVYTLSSEASDDASQKLAERMDRTDLLAGVDLQIADDEVATILQEMVRAETGPRSAALADEIVNGLSRATGDLHKRPRLSADFSVLRGADIPSVLIELGFLSSDRDRHNLLDAAWRREAAHGIREGVETWARADAAEAKRLMQ</sequence>
<name>A0A2R8BV06_9RHOB</name>
<dbReference type="GO" id="GO:0008745">
    <property type="term" value="F:N-acetylmuramoyl-L-alanine amidase activity"/>
    <property type="evidence" value="ECO:0007669"/>
    <property type="project" value="UniProtKB-EC"/>
</dbReference>
<dbReference type="Proteomes" id="UP000244912">
    <property type="component" value="Unassembled WGS sequence"/>
</dbReference>
<evidence type="ECO:0000259" key="4">
    <source>
        <dbReference type="SMART" id="SM00646"/>
    </source>
</evidence>
<evidence type="ECO:0000313" key="5">
    <source>
        <dbReference type="EMBL" id="SPJ23926.1"/>
    </source>
</evidence>
<dbReference type="Gene3D" id="3.40.630.40">
    <property type="entry name" value="Zn-dependent exopeptidases"/>
    <property type="match status" value="1"/>
</dbReference>
<feature type="domain" description="MurNAc-LAA" evidence="4">
    <location>
        <begin position="263"/>
        <end position="418"/>
    </location>
</feature>
<evidence type="ECO:0000256" key="2">
    <source>
        <dbReference type="ARBA" id="ARBA00011901"/>
    </source>
</evidence>